<accession>A0A4Z0HA50</accession>
<organism evidence="4 5">
    <name type="scientific">Streptomyces palmae</name>
    <dbReference type="NCBI Taxonomy" id="1701085"/>
    <lineage>
        <taxon>Bacteria</taxon>
        <taxon>Bacillati</taxon>
        <taxon>Actinomycetota</taxon>
        <taxon>Actinomycetes</taxon>
        <taxon>Kitasatosporales</taxon>
        <taxon>Streptomycetaceae</taxon>
        <taxon>Streptomyces</taxon>
    </lineage>
</organism>
<dbReference type="RefSeq" id="WP_135338168.1">
    <property type="nucleotide sequence ID" value="NZ_JBHLTX010000025.1"/>
</dbReference>
<keyword evidence="5" id="KW-1185">Reference proteome</keyword>
<dbReference type="AlphaFoldDB" id="A0A4Z0HA50"/>
<dbReference type="InterPro" id="IPR050491">
    <property type="entry name" value="AmpC-like"/>
</dbReference>
<evidence type="ECO:0000256" key="2">
    <source>
        <dbReference type="SAM" id="SignalP"/>
    </source>
</evidence>
<dbReference type="OrthoDB" id="5177574at2"/>
<feature type="region of interest" description="Disordered" evidence="1">
    <location>
        <begin position="39"/>
        <end position="61"/>
    </location>
</feature>
<dbReference type="PANTHER" id="PTHR46825">
    <property type="entry name" value="D-ALANYL-D-ALANINE-CARBOXYPEPTIDASE/ENDOPEPTIDASE AMPH"/>
    <property type="match status" value="1"/>
</dbReference>
<dbReference type="Pfam" id="PF00144">
    <property type="entry name" value="Beta-lactamase"/>
    <property type="match status" value="1"/>
</dbReference>
<feature type="chain" id="PRO_5039609201" evidence="2">
    <location>
        <begin position="33"/>
        <end position="423"/>
    </location>
</feature>
<reference evidence="4 5" key="1">
    <citation type="submission" date="2019-03" db="EMBL/GenBank/DDBJ databases">
        <authorList>
            <person name="Gonzalez-Pimentel J.L."/>
        </authorList>
    </citation>
    <scope>NUCLEOTIDE SEQUENCE [LARGE SCALE GENOMIC DNA]</scope>
    <source>
        <strain evidence="4 5">JCM 31289</strain>
    </source>
</reference>
<gene>
    <name evidence="4" type="ORF">E4099_07520</name>
</gene>
<dbReference type="InterPro" id="IPR001466">
    <property type="entry name" value="Beta-lactam-related"/>
</dbReference>
<dbReference type="Gene3D" id="3.40.710.10">
    <property type="entry name" value="DD-peptidase/beta-lactamase superfamily"/>
    <property type="match status" value="1"/>
</dbReference>
<dbReference type="Proteomes" id="UP000297948">
    <property type="component" value="Unassembled WGS sequence"/>
</dbReference>
<dbReference type="PANTHER" id="PTHR46825:SF7">
    <property type="entry name" value="D-ALANYL-D-ALANINE CARBOXYPEPTIDASE"/>
    <property type="match status" value="1"/>
</dbReference>
<evidence type="ECO:0000256" key="1">
    <source>
        <dbReference type="SAM" id="MobiDB-lite"/>
    </source>
</evidence>
<protein>
    <submittedName>
        <fullName evidence="4">Class A beta-lactamase-related serine hydrolase</fullName>
    </submittedName>
</protein>
<dbReference type="InterPro" id="IPR012338">
    <property type="entry name" value="Beta-lactam/transpept-like"/>
</dbReference>
<evidence type="ECO:0000259" key="3">
    <source>
        <dbReference type="Pfam" id="PF00144"/>
    </source>
</evidence>
<comment type="caution">
    <text evidence="4">The sequence shown here is derived from an EMBL/GenBank/DDBJ whole genome shotgun (WGS) entry which is preliminary data.</text>
</comment>
<name>A0A4Z0HA50_9ACTN</name>
<dbReference type="SUPFAM" id="SSF56601">
    <property type="entry name" value="beta-lactamase/transpeptidase-like"/>
    <property type="match status" value="1"/>
</dbReference>
<evidence type="ECO:0000313" key="4">
    <source>
        <dbReference type="EMBL" id="TGB14950.1"/>
    </source>
</evidence>
<proteinExistence type="predicted"/>
<dbReference type="EMBL" id="SRID01000044">
    <property type="protein sequence ID" value="TGB14950.1"/>
    <property type="molecule type" value="Genomic_DNA"/>
</dbReference>
<feature type="domain" description="Beta-lactamase-related" evidence="3">
    <location>
        <begin position="62"/>
        <end position="405"/>
    </location>
</feature>
<evidence type="ECO:0000313" key="5">
    <source>
        <dbReference type="Proteomes" id="UP000297948"/>
    </source>
</evidence>
<keyword evidence="4" id="KW-0378">Hydrolase</keyword>
<keyword evidence="2" id="KW-0732">Signal</keyword>
<feature type="signal peptide" evidence="2">
    <location>
        <begin position="1"/>
        <end position="32"/>
    </location>
</feature>
<sequence>MKSLAERPARNAGLRAVTVLALTAALAGTVAAAPAGARRAPAATGGAHGGPPPAQAEQRRLQRAVERTLRDAGYVSVSVELRQGRRTWYAQAGEAELGTGRPVPRHTSFRAASVTKTFVATVLLQLAAEGRVSLDDTVDHWLPGLVSGNGNDGRRITLRNLLQHTSGLHNYRYAEDVGNTAADFERTRFDHVGPEQLIAGALRHQPDFPPADPADEEPDWHYSNSGYVLAGMIIERATGRSWSQEVRDRIVRPLRLTDTYDPGDDASLRAPHAHSYYRFPGSTGWTDTTVLNISRADAAGALVSSARDLDTFFTALLGGRLLPAAQLAEMRRTVSLPEEYDQIAPGLRYGLGLMRQPLSCGGFRWGHTGDSDGGTIRTGLTSDGRRSVVVSASGGSEDEAETLRAERAVQRLVDQALCGPGPS</sequence>
<dbReference type="GO" id="GO:0016787">
    <property type="term" value="F:hydrolase activity"/>
    <property type="evidence" value="ECO:0007669"/>
    <property type="project" value="UniProtKB-KW"/>
</dbReference>